<feature type="compositionally biased region" description="Basic and acidic residues" evidence="2">
    <location>
        <begin position="40"/>
        <end position="51"/>
    </location>
</feature>
<feature type="compositionally biased region" description="Polar residues" evidence="2">
    <location>
        <begin position="25"/>
        <end position="39"/>
    </location>
</feature>
<dbReference type="Gene3D" id="1.20.58.1880">
    <property type="match status" value="1"/>
</dbReference>
<evidence type="ECO:0000256" key="2">
    <source>
        <dbReference type="SAM" id="MobiDB-lite"/>
    </source>
</evidence>
<gene>
    <name evidence="4" type="ORF">M0813_02157</name>
</gene>
<dbReference type="InterPro" id="IPR009057">
    <property type="entry name" value="Homeodomain-like_sf"/>
</dbReference>
<feature type="compositionally biased region" description="Low complexity" evidence="2">
    <location>
        <begin position="578"/>
        <end position="609"/>
    </location>
</feature>
<dbReference type="SUPFAM" id="SSF46689">
    <property type="entry name" value="Homeodomain-like"/>
    <property type="match status" value="2"/>
</dbReference>
<evidence type="ECO:0000313" key="5">
    <source>
        <dbReference type="Proteomes" id="UP001150062"/>
    </source>
</evidence>
<dbReference type="Gene3D" id="1.10.10.60">
    <property type="entry name" value="Homeodomain-like"/>
    <property type="match status" value="1"/>
</dbReference>
<comment type="caution">
    <text evidence="4">The sequence shown here is derived from an EMBL/GenBank/DDBJ whole genome shotgun (WGS) entry which is preliminary data.</text>
</comment>
<proteinExistence type="predicted"/>
<evidence type="ECO:0000259" key="3">
    <source>
        <dbReference type="PROSITE" id="PS51293"/>
    </source>
</evidence>
<dbReference type="Proteomes" id="UP001150062">
    <property type="component" value="Unassembled WGS sequence"/>
</dbReference>
<feature type="region of interest" description="Disordered" evidence="2">
    <location>
        <begin position="1"/>
        <end position="86"/>
    </location>
</feature>
<feature type="coiled-coil region" evidence="1">
    <location>
        <begin position="333"/>
        <end position="368"/>
    </location>
</feature>
<feature type="compositionally biased region" description="Polar residues" evidence="2">
    <location>
        <begin position="1"/>
        <end position="12"/>
    </location>
</feature>
<dbReference type="InterPro" id="IPR001005">
    <property type="entry name" value="SANT/Myb"/>
</dbReference>
<feature type="compositionally biased region" description="Polar residues" evidence="2">
    <location>
        <begin position="52"/>
        <end position="71"/>
    </location>
</feature>
<feature type="compositionally biased region" description="Basic and acidic residues" evidence="2">
    <location>
        <begin position="13"/>
        <end position="24"/>
    </location>
</feature>
<dbReference type="InterPro" id="IPR017884">
    <property type="entry name" value="SANT_dom"/>
</dbReference>
<dbReference type="SMART" id="SM00717">
    <property type="entry name" value="SANT"/>
    <property type="match status" value="2"/>
</dbReference>
<organism evidence="4 5">
    <name type="scientific">Anaeramoeba flamelloides</name>
    <dbReference type="NCBI Taxonomy" id="1746091"/>
    <lineage>
        <taxon>Eukaryota</taxon>
        <taxon>Metamonada</taxon>
        <taxon>Anaeramoebidae</taxon>
        <taxon>Anaeramoeba</taxon>
    </lineage>
</organism>
<dbReference type="PROSITE" id="PS51293">
    <property type="entry name" value="SANT"/>
    <property type="match status" value="1"/>
</dbReference>
<accession>A0ABQ8YQN1</accession>
<dbReference type="CDD" id="cd00167">
    <property type="entry name" value="SANT"/>
    <property type="match status" value="1"/>
</dbReference>
<dbReference type="PANTHER" id="PTHR47340:SF1">
    <property type="entry name" value="DUPLICATED HOMEODOMAIN-LIKE SUPERFAMILY PROTEIN"/>
    <property type="match status" value="1"/>
</dbReference>
<dbReference type="Pfam" id="PF00249">
    <property type="entry name" value="Myb_DNA-binding"/>
    <property type="match status" value="1"/>
</dbReference>
<protein>
    <submittedName>
        <fullName evidence="4">Duplicated homeodomain-like superfamily protein</fullName>
    </submittedName>
</protein>
<reference evidence="4" key="1">
    <citation type="submission" date="2022-08" db="EMBL/GenBank/DDBJ databases">
        <title>Novel sulfate-reducing endosymbionts in the free-living metamonad Anaeramoeba.</title>
        <authorList>
            <person name="Jerlstrom-Hultqvist J."/>
            <person name="Cepicka I."/>
            <person name="Gallot-Lavallee L."/>
            <person name="Salas-Leiva D."/>
            <person name="Curtis B.A."/>
            <person name="Zahonova K."/>
            <person name="Pipaliya S."/>
            <person name="Dacks J."/>
            <person name="Roger A.J."/>
        </authorList>
    </citation>
    <scope>NUCLEOTIDE SEQUENCE</scope>
    <source>
        <strain evidence="4">Schooner1</strain>
    </source>
</reference>
<feature type="domain" description="SANT" evidence="3">
    <location>
        <begin position="618"/>
        <end position="660"/>
    </location>
</feature>
<evidence type="ECO:0000313" key="4">
    <source>
        <dbReference type="EMBL" id="KAJ6246901.1"/>
    </source>
</evidence>
<name>A0ABQ8YQN1_9EUKA</name>
<sequence>MMQNNNTSTTNFDSKRGNDLRERSFITSSNSKTKQQKMNNDSRDTLKRHENNPINTQPSSLKPSQQTNCNSDKIEQDTKKKVNKMPHKSLDELYSTTTSFHYPNQIKYLSKVISSNLTNNKNTLHSSYSLNKKQDQNQTIPNSFQKSQLDSKQKFNTNQKMDLETNLEQELPQQTLSNNISKNGRDDDKEILTIENQNETNNLDTFPNEHSLLKKLNELDSKINKIEKMIKTIQTIGFEEIKFDPKRKKYFAFRILSQNKYVADVKHLGFEEKVNSITTNNGGISSIKEYPNVFKNKKYYSNHRLLIKAILFQQIFNECQKKNHLHNIYNNLNKKWEKKISIKEEEKRERKERERERFNKLMSTSQNRYIDPNIRFFGKNSFYKEGSYPPYDDYSNEYYYNQSETKEIPFSIIGNIQPMIIHKRQRWSERFLELNRLLPDPLQDNSIFTNLNKWYKSEVKIYWENFRLYRKNFSKIARQLPNKSIKDVIVYYYHTKNSKQFKQCIRESRMIKKRNLKRSLIHEGDRQRRNNSISNVKTRKRNKNETDSQDLNFEQQKKKTRNFIDQDAEDGDDKLYKSKQQQQQQNEDQDQQYQQTSPDQQQSSTKPSSKITFWEKTEIKIFVDGFTEYGKDLKKIASLLDRKTENDCLKFYKINHKRFKKLQDKIPNQK</sequence>
<dbReference type="EMBL" id="JAOAOG010000131">
    <property type="protein sequence ID" value="KAJ6246901.1"/>
    <property type="molecule type" value="Genomic_DNA"/>
</dbReference>
<keyword evidence="5" id="KW-1185">Reference proteome</keyword>
<keyword evidence="1" id="KW-0175">Coiled coil</keyword>
<evidence type="ECO:0000256" key="1">
    <source>
        <dbReference type="SAM" id="Coils"/>
    </source>
</evidence>
<feature type="region of interest" description="Disordered" evidence="2">
    <location>
        <begin position="516"/>
        <end position="609"/>
    </location>
</feature>
<dbReference type="PANTHER" id="PTHR47340">
    <property type="entry name" value="DUPLICATED HOMEODOMAIN-LIKE SUPERFAMILY PROTEIN"/>
    <property type="match status" value="1"/>
</dbReference>